<organism evidence="7 8">
    <name type="scientific">Passalora fulva</name>
    <name type="common">Tomato leaf mold</name>
    <name type="synonym">Cladosporium fulvum</name>
    <dbReference type="NCBI Taxonomy" id="5499"/>
    <lineage>
        <taxon>Eukaryota</taxon>
        <taxon>Fungi</taxon>
        <taxon>Dikarya</taxon>
        <taxon>Ascomycota</taxon>
        <taxon>Pezizomycotina</taxon>
        <taxon>Dothideomycetes</taxon>
        <taxon>Dothideomycetidae</taxon>
        <taxon>Mycosphaerellales</taxon>
        <taxon>Mycosphaerellaceae</taxon>
        <taxon>Fulvia</taxon>
    </lineage>
</organism>
<dbReference type="EMBL" id="CP090175">
    <property type="protein sequence ID" value="UJO24956.1"/>
    <property type="molecule type" value="Genomic_DNA"/>
</dbReference>
<evidence type="ECO:0000256" key="4">
    <source>
        <dbReference type="RuleBase" id="RU367098"/>
    </source>
</evidence>
<accession>A0A9Q8UWF3</accession>
<dbReference type="PANTHER" id="PTHR39136:SF1">
    <property type="entry name" value="ALTERED INHERITANCE OF MITOCHONDRIA PROTEIN 11"/>
    <property type="match status" value="1"/>
</dbReference>
<dbReference type="InterPro" id="IPR038814">
    <property type="entry name" value="AIM11"/>
</dbReference>
<keyword evidence="1 4" id="KW-0812">Transmembrane</keyword>
<sequence>MSTASGSVWMSWWDLYFAPGDLRAQQQLTTPSTSSSTSQQDDQPKATAPIIPKRIDAAHRARRQNALLFGGLAFTALSALLMRRAIRTKQLATYPQFATKVAGSREPIVKVPTFTPSNTQAKAEGGLDAAEALFLATLSTFSIFMTGTGAFMKIYDIADVEDLREFVKQGIGYDVYSGETEADKEIETWFAEVLSRKDGTGNLREEIVTKMAELGELEEKKKKEVEEKSLLQKIEAKKRELEEQQRR</sequence>
<dbReference type="OrthoDB" id="3558022at2759"/>
<evidence type="ECO:0000256" key="2">
    <source>
        <dbReference type="ARBA" id="ARBA00022989"/>
    </source>
</evidence>
<keyword evidence="5" id="KW-0175">Coiled coil</keyword>
<evidence type="ECO:0000256" key="3">
    <source>
        <dbReference type="ARBA" id="ARBA00023136"/>
    </source>
</evidence>
<dbReference type="OMA" id="TNPHEYF"/>
<keyword evidence="2 4" id="KW-1133">Transmembrane helix</keyword>
<feature type="region of interest" description="Disordered" evidence="6">
    <location>
        <begin position="27"/>
        <end position="46"/>
    </location>
</feature>
<reference evidence="7" key="2">
    <citation type="journal article" date="2022" name="Microb. Genom.">
        <title>A chromosome-scale genome assembly of the tomato pathogen Cladosporium fulvum reveals a compartmentalized genome architecture and the presence of a dispensable chromosome.</title>
        <authorList>
            <person name="Zaccaron A.Z."/>
            <person name="Chen L.H."/>
            <person name="Samaras A."/>
            <person name="Stergiopoulos I."/>
        </authorList>
    </citation>
    <scope>NUCLEOTIDE SEQUENCE</scope>
    <source>
        <strain evidence="7">Race5_Kim</strain>
    </source>
</reference>
<comment type="similarity">
    <text evidence="4">Belongs to the AIM11 family.</text>
</comment>
<evidence type="ECO:0000313" key="8">
    <source>
        <dbReference type="Proteomes" id="UP000756132"/>
    </source>
</evidence>
<dbReference type="PANTHER" id="PTHR39136">
    <property type="entry name" value="ALTERED INHERITANCE OF MITOCHONDRIA PROTEIN 11"/>
    <property type="match status" value="1"/>
</dbReference>
<dbReference type="GO" id="GO:0016020">
    <property type="term" value="C:membrane"/>
    <property type="evidence" value="ECO:0007669"/>
    <property type="project" value="UniProtKB-SubCell"/>
</dbReference>
<comment type="subcellular location">
    <subcellularLocation>
        <location evidence="4">Membrane</location>
        <topology evidence="4">Multi-pass membrane protein</topology>
    </subcellularLocation>
</comment>
<dbReference type="AlphaFoldDB" id="A0A9Q8UWF3"/>
<evidence type="ECO:0000256" key="5">
    <source>
        <dbReference type="SAM" id="Coils"/>
    </source>
</evidence>
<evidence type="ECO:0000313" key="7">
    <source>
        <dbReference type="EMBL" id="UJO24956.1"/>
    </source>
</evidence>
<reference evidence="7" key="1">
    <citation type="submission" date="2021-12" db="EMBL/GenBank/DDBJ databases">
        <authorList>
            <person name="Zaccaron A."/>
            <person name="Stergiopoulos I."/>
        </authorList>
    </citation>
    <scope>NUCLEOTIDE SEQUENCE</scope>
    <source>
        <strain evidence="7">Race5_Kim</strain>
    </source>
</reference>
<feature type="compositionally biased region" description="Low complexity" evidence="6">
    <location>
        <begin position="27"/>
        <end position="41"/>
    </location>
</feature>
<name>A0A9Q8UWF3_PASFU</name>
<protein>
    <recommendedName>
        <fullName evidence="4">Altered inheritance of mitochondria protein 11</fullName>
    </recommendedName>
</protein>
<evidence type="ECO:0000256" key="1">
    <source>
        <dbReference type="ARBA" id="ARBA00022692"/>
    </source>
</evidence>
<dbReference type="GO" id="GO:0005739">
    <property type="term" value="C:mitochondrion"/>
    <property type="evidence" value="ECO:0007669"/>
    <property type="project" value="TreeGrafter"/>
</dbReference>
<dbReference type="Proteomes" id="UP000756132">
    <property type="component" value="Chromosome 13"/>
</dbReference>
<evidence type="ECO:0000256" key="6">
    <source>
        <dbReference type="SAM" id="MobiDB-lite"/>
    </source>
</evidence>
<feature type="transmembrane region" description="Helical" evidence="4">
    <location>
        <begin position="66"/>
        <end position="86"/>
    </location>
</feature>
<proteinExistence type="inferred from homology"/>
<keyword evidence="3 4" id="KW-0472">Membrane</keyword>
<feature type="coiled-coil region" evidence="5">
    <location>
        <begin position="207"/>
        <end position="247"/>
    </location>
</feature>
<gene>
    <name evidence="4" type="primary">AIM11</name>
    <name evidence="7" type="ORF">CLAFUR5_14549</name>
</gene>
<keyword evidence="8" id="KW-1185">Reference proteome</keyword>